<gene>
    <name evidence="1" type="ORF">RCOM_1868920</name>
</gene>
<proteinExistence type="predicted"/>
<reference evidence="2" key="1">
    <citation type="journal article" date="2010" name="Nat. Biotechnol.">
        <title>Draft genome sequence of the oilseed species Ricinus communis.</title>
        <authorList>
            <person name="Chan A.P."/>
            <person name="Crabtree J."/>
            <person name="Zhao Q."/>
            <person name="Lorenzi H."/>
            <person name="Orvis J."/>
            <person name="Puiu D."/>
            <person name="Melake-Berhan A."/>
            <person name="Jones K.M."/>
            <person name="Redman J."/>
            <person name="Chen G."/>
            <person name="Cahoon E.B."/>
            <person name="Gedil M."/>
            <person name="Stanke M."/>
            <person name="Haas B.J."/>
            <person name="Wortman J.R."/>
            <person name="Fraser-Liggett C.M."/>
            <person name="Ravel J."/>
            <person name="Rabinowicz P.D."/>
        </authorList>
    </citation>
    <scope>NUCLEOTIDE SEQUENCE [LARGE SCALE GENOMIC DNA]</scope>
    <source>
        <strain evidence="2">cv. Hale</strain>
    </source>
</reference>
<sequence length="270" mass="30741">MLSSSFELTLCARWCDVILTSMQSEAPHPGERARTALVAHQPHCIRLLALAKFNIYIENENNPNRLSMQGLPKISISSRSSRRPATPRPLRIMKLDDFHVGLEFLGPSGALFRCTDVGTRVVAAIELDHEESAWYQGPPYIVPELVFDEWDIAHCHRDLTDLVNDRLARATTSAHPNFSGDDFFRMVEEANANGVPYPNQRVLRFDRVRGDGEILHPYSGTQSADGKWLVRIFLLFPRTYTEMPELEFIALPVATEHDMKIRSSRQPMQR</sequence>
<evidence type="ECO:0000313" key="1">
    <source>
        <dbReference type="EMBL" id="EEF25050.1"/>
    </source>
</evidence>
<dbReference type="InParanoid" id="B9TGG5"/>
<keyword evidence="2" id="KW-1185">Reference proteome</keyword>
<dbReference type="Proteomes" id="UP000008311">
    <property type="component" value="Unassembled WGS sequence"/>
</dbReference>
<name>B9TGG5_RICCO</name>
<evidence type="ECO:0000313" key="2">
    <source>
        <dbReference type="Proteomes" id="UP000008311"/>
    </source>
</evidence>
<accession>B9TGG5</accession>
<dbReference type="EMBL" id="EQ980637">
    <property type="protein sequence ID" value="EEF25050.1"/>
    <property type="molecule type" value="Genomic_DNA"/>
</dbReference>
<protein>
    <submittedName>
        <fullName evidence="1">Uncharacterized protein</fullName>
    </submittedName>
</protein>
<dbReference type="AlphaFoldDB" id="B9TGG5"/>
<organism evidence="1 2">
    <name type="scientific">Ricinus communis</name>
    <name type="common">Castor bean</name>
    <dbReference type="NCBI Taxonomy" id="3988"/>
    <lineage>
        <taxon>Eukaryota</taxon>
        <taxon>Viridiplantae</taxon>
        <taxon>Streptophyta</taxon>
        <taxon>Embryophyta</taxon>
        <taxon>Tracheophyta</taxon>
        <taxon>Spermatophyta</taxon>
        <taxon>Magnoliopsida</taxon>
        <taxon>eudicotyledons</taxon>
        <taxon>Gunneridae</taxon>
        <taxon>Pentapetalae</taxon>
        <taxon>rosids</taxon>
        <taxon>fabids</taxon>
        <taxon>Malpighiales</taxon>
        <taxon>Euphorbiaceae</taxon>
        <taxon>Acalyphoideae</taxon>
        <taxon>Acalypheae</taxon>
        <taxon>Ricinus</taxon>
    </lineage>
</organism>